<gene>
    <name evidence="1" type="ORF">ALT_1251</name>
</gene>
<comment type="caution">
    <text evidence="1">The sequence shown here is derived from an EMBL/GenBank/DDBJ whole genome shotgun (WGS) entry which is preliminary data.</text>
</comment>
<reference evidence="1 2" key="1">
    <citation type="submission" date="2015-11" db="EMBL/GenBank/DDBJ databases">
        <title>Aspergillus lentulus strain IFM 54703T.</title>
        <authorList>
            <person name="Kusuya Y."/>
            <person name="Sakai K."/>
            <person name="Kamei K."/>
            <person name="Takahashi H."/>
            <person name="Yaguchi T."/>
        </authorList>
    </citation>
    <scope>NUCLEOTIDE SEQUENCE [LARGE SCALE GENOMIC DNA]</scope>
    <source>
        <strain evidence="1 2">IFM 54703</strain>
    </source>
</reference>
<evidence type="ECO:0008006" key="3">
    <source>
        <dbReference type="Google" id="ProtNLM"/>
    </source>
</evidence>
<dbReference type="Gene3D" id="3.50.4.10">
    <property type="entry name" value="Hepatocyte Growth Factor"/>
    <property type="match status" value="1"/>
</dbReference>
<protein>
    <recommendedName>
        <fullName evidence="3">Apple domain-containing protein</fullName>
    </recommendedName>
</protein>
<evidence type="ECO:0000313" key="1">
    <source>
        <dbReference type="EMBL" id="GAQ03930.1"/>
    </source>
</evidence>
<organism evidence="1 2">
    <name type="scientific">Aspergillus lentulus</name>
    <dbReference type="NCBI Taxonomy" id="293939"/>
    <lineage>
        <taxon>Eukaryota</taxon>
        <taxon>Fungi</taxon>
        <taxon>Dikarya</taxon>
        <taxon>Ascomycota</taxon>
        <taxon>Pezizomycotina</taxon>
        <taxon>Eurotiomycetes</taxon>
        <taxon>Eurotiomycetidae</taxon>
        <taxon>Eurotiales</taxon>
        <taxon>Aspergillaceae</taxon>
        <taxon>Aspergillus</taxon>
        <taxon>Aspergillus subgen. Fumigati</taxon>
    </lineage>
</organism>
<proteinExistence type="predicted"/>
<dbReference type="Proteomes" id="UP000051487">
    <property type="component" value="Unassembled WGS sequence"/>
</dbReference>
<dbReference type="EMBL" id="BCLY01000001">
    <property type="protein sequence ID" value="GAQ03930.1"/>
    <property type="molecule type" value="Genomic_DNA"/>
</dbReference>
<name>A0AAN4T766_ASPLE</name>
<accession>A0AAN4T766</accession>
<dbReference type="AlphaFoldDB" id="A0AAN4T766"/>
<sequence>MTSASCLNYIKHDTIGLFSGAPLAFGYDYATASDCAFKCEKLEGCRAWLYVAGGSCELYRNEAVGTASSPNFFYGVCGAPASSAPASTPAASGSVSATPVSQLVKDIITKALFGIRSLNTTIALTQLEINAETWTGVLDDVIQTIPTTIFIVQQAIDSMKNVVKIADDYDDEKEKRLVETILGVVLLVLPFEGELDYFTESMVVLGRMVRLATDVGLVGTTIYSVVEDPSLAPFTILTALMGGARTPETFGTTAAARRKMTDENIDALGPVFKNINMNYQSVAGQCRKELST</sequence>
<dbReference type="SUPFAM" id="SSF57414">
    <property type="entry name" value="Hairpin loop containing domain-like"/>
    <property type="match status" value="1"/>
</dbReference>
<evidence type="ECO:0000313" key="2">
    <source>
        <dbReference type="Proteomes" id="UP000051487"/>
    </source>
</evidence>